<dbReference type="GO" id="GO:0005643">
    <property type="term" value="C:nuclear pore"/>
    <property type="evidence" value="ECO:0007669"/>
    <property type="project" value="UniProtKB-SubCell"/>
</dbReference>
<dbReference type="Proteomes" id="UP001377567">
    <property type="component" value="Unassembled WGS sequence"/>
</dbReference>
<evidence type="ECO:0000313" key="7">
    <source>
        <dbReference type="Proteomes" id="UP001377567"/>
    </source>
</evidence>
<dbReference type="GO" id="GO:0006606">
    <property type="term" value="P:protein import into nucleus"/>
    <property type="evidence" value="ECO:0007669"/>
    <property type="project" value="TreeGrafter"/>
</dbReference>
<evidence type="ECO:0000256" key="1">
    <source>
        <dbReference type="ARBA" id="ARBA00004259"/>
    </source>
</evidence>
<evidence type="ECO:0000256" key="4">
    <source>
        <dbReference type="RuleBase" id="RU364035"/>
    </source>
</evidence>
<dbReference type="EMBL" id="BTGD01000003">
    <property type="protein sequence ID" value="GMM54625.1"/>
    <property type="molecule type" value="Genomic_DNA"/>
</dbReference>
<dbReference type="Pfam" id="PF04097">
    <property type="entry name" value="Nic96"/>
    <property type="match status" value="1"/>
</dbReference>
<dbReference type="PANTHER" id="PTHR11225">
    <property type="entry name" value="NUCLEAR PORE COMPLEX PROTEIN NUP93 NUCLEOPORIN NUP93 DEAD EYE PROTEIN"/>
    <property type="match status" value="1"/>
</dbReference>
<comment type="similarity">
    <text evidence="2 4">Belongs to the nucleoporin interacting component (NIC) family.</text>
</comment>
<evidence type="ECO:0000256" key="2">
    <source>
        <dbReference type="ARBA" id="ARBA00010186"/>
    </source>
</evidence>
<dbReference type="GO" id="GO:0016973">
    <property type="term" value="P:poly(A)+ mRNA export from nucleus"/>
    <property type="evidence" value="ECO:0007669"/>
    <property type="project" value="TreeGrafter"/>
</dbReference>
<gene>
    <name evidence="6" type="ORF">DAKH74_012410</name>
</gene>
<proteinExistence type="inferred from homology"/>
<feature type="compositionally biased region" description="Basic and acidic residues" evidence="5">
    <location>
        <begin position="73"/>
        <end position="84"/>
    </location>
</feature>
<evidence type="ECO:0000313" key="6">
    <source>
        <dbReference type="EMBL" id="GMM54625.1"/>
    </source>
</evidence>
<dbReference type="AlphaFoldDB" id="A0AAV5RSX1"/>
<dbReference type="PANTHER" id="PTHR11225:SF4">
    <property type="entry name" value="NUCLEAR PORE COMPLEX PROTEIN NUP93"/>
    <property type="match status" value="1"/>
</dbReference>
<keyword evidence="4" id="KW-0509">mRNA transport</keyword>
<keyword evidence="4" id="KW-0653">Protein transport</keyword>
<keyword evidence="7" id="KW-1185">Reference proteome</keyword>
<sequence>MSASNEPPVPAPAPAPAHASAQGIFNDLLESAKNLPSTSSELGSIQLSLGEISRRTRDLRAARHRDATLVDDRFLPYKRPDHAGDSGSGDRSGAPAAQGHREQPADHTKAHYLLANSGVAFDDIDSSLRFLRKEEGGASAASTSAHLRGVAGDQGNATRVQTPMEIDSYLKMKKEENILSSIESLLSNAARDFDAFVNANLNLDWNQRKNTIRENFGILVSNKSGVSGTSEDTGATGATGAPRDFLANTLRGHGLQPDIPIWGNSSLRILNDNSNESKLNVNENYLVRENFETYAKIINRYNNARQAGQPIPLTKEFMGIMSQHPNDTKNRQLLESYRILDTLSQGQGLAAGSTASTTLKSRQYLERQFLDYVNMLYKQKMDEGLPTNINKIKSFIDSKLKNTNGTWKINNLTIVNSSPVWAMIFYLLRAGLKQEALEVAMNNKSSFKKVEQSFLGYFKAFISSRDGTLPLEFANRLHTEYNQHIKNSLNGDPFRLAVYKIIGRCDLTRKNISSVTLNVEDWLWVHFMLIKDSVTEDDPIYERYTFQDFQNTVTSYGASHFTNHYLQVLILSGLYEQAIAYVYSVNEMDAVHLGIAMADLNLLRFPAVSSLLKQQQQNANNDVNAARVTQSLGDKLLSINEQNQREIDFVKVISNYVKSFKFSDPRIATEYIVLIGLSTEKQAEQVQLCHEALRELVLETREFTILLGKISRDGTRIPGVIEERLPLLHLRDEKEFLRVITEQAARRADEDGRVQDSLLLYQLSEEYDTVISIVNNLLGDMLSNADLTQPLLQPGDNSETNPILLAQKLSQIYVENLEISKKVSSRNTETCMFLLKLVEVRSAFLENQWQATLSLISALNILPFADELSAREKAQDFVTLNENVVKCVPNLLIVTMTCISKLVAGLNRSEYQSLEKAQQVSSLKNIAKNCMVYAGVIQYKMPRETFSTLINLDVTL</sequence>
<keyword evidence="4" id="KW-0472">Membrane</keyword>
<name>A0AAV5RSX1_MAUHU</name>
<feature type="region of interest" description="Disordered" evidence="5">
    <location>
        <begin position="73"/>
        <end position="106"/>
    </location>
</feature>
<evidence type="ECO:0000256" key="3">
    <source>
        <dbReference type="ARBA" id="ARBA00023242"/>
    </source>
</evidence>
<dbReference type="InterPro" id="IPR007231">
    <property type="entry name" value="Nucleoporin_int_Nup93/Nic96"/>
</dbReference>
<keyword evidence="3 4" id="KW-0539">Nucleus</keyword>
<reference evidence="6 7" key="1">
    <citation type="journal article" date="2023" name="Elife">
        <title>Identification of key yeast species and microbe-microbe interactions impacting larval growth of Drosophila in the wild.</title>
        <authorList>
            <person name="Mure A."/>
            <person name="Sugiura Y."/>
            <person name="Maeda R."/>
            <person name="Honda K."/>
            <person name="Sakurai N."/>
            <person name="Takahashi Y."/>
            <person name="Watada M."/>
            <person name="Katoh T."/>
            <person name="Gotoh A."/>
            <person name="Gotoh Y."/>
            <person name="Taniguchi I."/>
            <person name="Nakamura K."/>
            <person name="Hayashi T."/>
            <person name="Katayama T."/>
            <person name="Uemura T."/>
            <person name="Hattori Y."/>
        </authorList>
    </citation>
    <scope>NUCLEOTIDE SEQUENCE [LARGE SCALE GENOMIC DNA]</scope>
    <source>
        <strain evidence="6 7">KH-74</strain>
    </source>
</reference>
<protein>
    <recommendedName>
        <fullName evidence="4">Nuclear pore protein</fullName>
    </recommendedName>
</protein>
<keyword evidence="4" id="KW-0813">Transport</keyword>
<keyword evidence="4" id="KW-0906">Nuclear pore complex</keyword>
<comment type="caution">
    <text evidence="6">The sequence shown here is derived from an EMBL/GenBank/DDBJ whole genome shotgun (WGS) entry which is preliminary data.</text>
</comment>
<accession>A0AAV5RSX1</accession>
<evidence type="ECO:0000256" key="5">
    <source>
        <dbReference type="SAM" id="MobiDB-lite"/>
    </source>
</evidence>
<organism evidence="6 7">
    <name type="scientific">Maudiozyma humilis</name>
    <name type="common">Sour dough yeast</name>
    <name type="synonym">Kazachstania humilis</name>
    <dbReference type="NCBI Taxonomy" id="51915"/>
    <lineage>
        <taxon>Eukaryota</taxon>
        <taxon>Fungi</taxon>
        <taxon>Dikarya</taxon>
        <taxon>Ascomycota</taxon>
        <taxon>Saccharomycotina</taxon>
        <taxon>Saccharomycetes</taxon>
        <taxon>Saccharomycetales</taxon>
        <taxon>Saccharomycetaceae</taxon>
        <taxon>Maudiozyma</taxon>
    </lineage>
</organism>
<dbReference type="GO" id="GO:0017056">
    <property type="term" value="F:structural constituent of nuclear pore"/>
    <property type="evidence" value="ECO:0007669"/>
    <property type="project" value="InterPro"/>
</dbReference>
<comment type="subcellular location">
    <subcellularLocation>
        <location evidence="1">Nucleus envelope</location>
    </subcellularLocation>
    <subcellularLocation>
        <location evidence="4">Nucleus</location>
        <location evidence="4">Nuclear pore complex</location>
    </subcellularLocation>
</comment>
<keyword evidence="4" id="KW-0811">Translocation</keyword>